<name>A0A6A5RWX8_9PLEO</name>
<evidence type="ECO:0000256" key="1">
    <source>
        <dbReference type="SAM" id="MobiDB-lite"/>
    </source>
</evidence>
<evidence type="ECO:0000313" key="3">
    <source>
        <dbReference type="Proteomes" id="UP000800082"/>
    </source>
</evidence>
<proteinExistence type="predicted"/>
<sequence length="75" mass="8375">MSTRRARMYKPAIPSTHTPPPPPLANPHHGIMESRAGILWVSSRIIAPARLSASAFDAWYENVTRARPRPVLLYA</sequence>
<dbReference type="AlphaFoldDB" id="A0A6A5RWX8"/>
<dbReference type="EMBL" id="ML978960">
    <property type="protein sequence ID" value="KAF1931714.1"/>
    <property type="molecule type" value="Genomic_DNA"/>
</dbReference>
<dbReference type="OrthoDB" id="2851338at2759"/>
<evidence type="ECO:0000313" key="2">
    <source>
        <dbReference type="EMBL" id="KAF1931714.1"/>
    </source>
</evidence>
<organism evidence="2 3">
    <name type="scientific">Didymella exigua CBS 183.55</name>
    <dbReference type="NCBI Taxonomy" id="1150837"/>
    <lineage>
        <taxon>Eukaryota</taxon>
        <taxon>Fungi</taxon>
        <taxon>Dikarya</taxon>
        <taxon>Ascomycota</taxon>
        <taxon>Pezizomycotina</taxon>
        <taxon>Dothideomycetes</taxon>
        <taxon>Pleosporomycetidae</taxon>
        <taxon>Pleosporales</taxon>
        <taxon>Pleosporineae</taxon>
        <taxon>Didymellaceae</taxon>
        <taxon>Didymella</taxon>
    </lineage>
</organism>
<dbReference type="GeneID" id="54349147"/>
<protein>
    <submittedName>
        <fullName evidence="2">Uncharacterized protein</fullName>
    </submittedName>
</protein>
<keyword evidence="3" id="KW-1185">Reference proteome</keyword>
<accession>A0A6A5RWX8</accession>
<gene>
    <name evidence="2" type="ORF">M421DRAFT_417480</name>
</gene>
<reference evidence="2" key="1">
    <citation type="journal article" date="2020" name="Stud. Mycol.">
        <title>101 Dothideomycetes genomes: a test case for predicting lifestyles and emergence of pathogens.</title>
        <authorList>
            <person name="Haridas S."/>
            <person name="Albert R."/>
            <person name="Binder M."/>
            <person name="Bloem J."/>
            <person name="Labutti K."/>
            <person name="Salamov A."/>
            <person name="Andreopoulos B."/>
            <person name="Baker S."/>
            <person name="Barry K."/>
            <person name="Bills G."/>
            <person name="Bluhm B."/>
            <person name="Cannon C."/>
            <person name="Castanera R."/>
            <person name="Culley D."/>
            <person name="Daum C."/>
            <person name="Ezra D."/>
            <person name="Gonzalez J."/>
            <person name="Henrissat B."/>
            <person name="Kuo A."/>
            <person name="Liang C."/>
            <person name="Lipzen A."/>
            <person name="Lutzoni F."/>
            <person name="Magnuson J."/>
            <person name="Mondo S."/>
            <person name="Nolan M."/>
            <person name="Ohm R."/>
            <person name="Pangilinan J."/>
            <person name="Park H.-J."/>
            <person name="Ramirez L."/>
            <person name="Alfaro M."/>
            <person name="Sun H."/>
            <person name="Tritt A."/>
            <person name="Yoshinaga Y."/>
            <person name="Zwiers L.-H."/>
            <person name="Turgeon B."/>
            <person name="Goodwin S."/>
            <person name="Spatafora J."/>
            <person name="Crous P."/>
            <person name="Grigoriev I."/>
        </authorList>
    </citation>
    <scope>NUCLEOTIDE SEQUENCE</scope>
    <source>
        <strain evidence="2">CBS 183.55</strain>
    </source>
</reference>
<dbReference type="RefSeq" id="XP_033451962.1">
    <property type="nucleotide sequence ID" value="XM_033591479.1"/>
</dbReference>
<feature type="region of interest" description="Disordered" evidence="1">
    <location>
        <begin position="1"/>
        <end position="28"/>
    </location>
</feature>
<dbReference type="Proteomes" id="UP000800082">
    <property type="component" value="Unassembled WGS sequence"/>
</dbReference>